<evidence type="ECO:0000313" key="1">
    <source>
        <dbReference type="EMBL" id="AQK88541.1"/>
    </source>
</evidence>
<name>A0A1D6MCY0_MAIZE</name>
<dbReference type="OMA" id="LIPRDYH"/>
<proteinExistence type="predicted"/>
<evidence type="ECO:0000313" key="2">
    <source>
        <dbReference type="EnsemblPlants" id="Zm00001eb296010_P001"/>
    </source>
</evidence>
<keyword evidence="3" id="KW-1185">Reference proteome</keyword>
<sequence length="136" mass="14054">MAIETDAAAARARASGSVSDTAPMSPAAEAAAAAAAPGPARPRGWLRKLIPTDYLPRSSRRWRLAAPSAAGASRLASSLSRSLRWKRLPGLSSLTLRSGSAAAAVDAVAFRVMYVVEAVVLGLALSCFFLCCGCHL</sequence>
<reference evidence="2" key="3">
    <citation type="submission" date="2019-07" db="EMBL/GenBank/DDBJ databases">
        <authorList>
            <person name="Seetharam A."/>
            <person name="Woodhouse M."/>
            <person name="Cannon E."/>
        </authorList>
    </citation>
    <scope>NUCLEOTIDE SEQUENCE [LARGE SCALE GENOMIC DNA]</scope>
    <source>
        <strain evidence="2">cv. B73</strain>
    </source>
</reference>
<accession>A0A1D6MCY0</accession>
<reference evidence="1" key="2">
    <citation type="submission" date="2015-12" db="EMBL/GenBank/DDBJ databases">
        <title>Update maize B73 reference genome by single molecule sequencing technologies.</title>
        <authorList>
            <consortium name="Maize Genome Sequencing Project"/>
            <person name="Ware D."/>
        </authorList>
    </citation>
    <scope>NUCLEOTIDE SEQUENCE</scope>
    <source>
        <tissue evidence="1">Seedling</tissue>
    </source>
</reference>
<dbReference type="EMBL" id="CM000782">
    <property type="protein sequence ID" value="AQK88541.1"/>
    <property type="molecule type" value="Genomic_DNA"/>
</dbReference>
<dbReference type="PANTHER" id="PTHR33726:SF13">
    <property type="entry name" value="OS05G0565701 PROTEIN"/>
    <property type="match status" value="1"/>
</dbReference>
<dbReference type="Proteomes" id="UP000007305">
    <property type="component" value="Chromosome 6"/>
</dbReference>
<dbReference type="PANTHER" id="PTHR33726">
    <property type="entry name" value="TRANSMEMBRANE PROTEIN"/>
    <property type="match status" value="1"/>
</dbReference>
<reference evidence="3" key="1">
    <citation type="journal article" date="2009" name="Science">
        <title>The B73 maize genome: complexity, diversity, and dynamics.</title>
        <authorList>
            <person name="Schnable P.S."/>
            <person name="Ware D."/>
            <person name="Fulton R.S."/>
            <person name="Stein J.C."/>
            <person name="Wei F."/>
            <person name="Pasternak S."/>
            <person name="Liang C."/>
            <person name="Zhang J."/>
            <person name="Fulton L."/>
            <person name="Graves T.A."/>
            <person name="Minx P."/>
            <person name="Reily A.D."/>
            <person name="Courtney L."/>
            <person name="Kruchowski S.S."/>
            <person name="Tomlinson C."/>
            <person name="Strong C."/>
            <person name="Delehaunty K."/>
            <person name="Fronick C."/>
            <person name="Courtney B."/>
            <person name="Rock S.M."/>
            <person name="Belter E."/>
            <person name="Du F."/>
            <person name="Kim K."/>
            <person name="Abbott R.M."/>
            <person name="Cotton M."/>
            <person name="Levy A."/>
            <person name="Marchetto P."/>
            <person name="Ochoa K."/>
            <person name="Jackson S.M."/>
            <person name="Gillam B."/>
            <person name="Chen W."/>
            <person name="Yan L."/>
            <person name="Higginbotham J."/>
            <person name="Cardenas M."/>
            <person name="Waligorski J."/>
            <person name="Applebaum E."/>
            <person name="Phelps L."/>
            <person name="Falcone J."/>
            <person name="Kanchi K."/>
            <person name="Thane T."/>
            <person name="Scimone A."/>
            <person name="Thane N."/>
            <person name="Henke J."/>
            <person name="Wang T."/>
            <person name="Ruppert J."/>
            <person name="Shah N."/>
            <person name="Rotter K."/>
            <person name="Hodges J."/>
            <person name="Ingenthron E."/>
            <person name="Cordes M."/>
            <person name="Kohlberg S."/>
            <person name="Sgro J."/>
            <person name="Delgado B."/>
            <person name="Mead K."/>
            <person name="Chinwalla A."/>
            <person name="Leonard S."/>
            <person name="Crouse K."/>
            <person name="Collura K."/>
            <person name="Kudrna D."/>
            <person name="Currie J."/>
            <person name="He R."/>
            <person name="Angelova A."/>
            <person name="Rajasekar S."/>
            <person name="Mueller T."/>
            <person name="Lomeli R."/>
            <person name="Scara G."/>
            <person name="Ko A."/>
            <person name="Delaney K."/>
            <person name="Wissotski M."/>
            <person name="Lopez G."/>
            <person name="Campos D."/>
            <person name="Braidotti M."/>
            <person name="Ashley E."/>
            <person name="Golser W."/>
            <person name="Kim H."/>
            <person name="Lee S."/>
            <person name="Lin J."/>
            <person name="Dujmic Z."/>
            <person name="Kim W."/>
            <person name="Talag J."/>
            <person name="Zuccolo A."/>
            <person name="Fan C."/>
            <person name="Sebastian A."/>
            <person name="Kramer M."/>
            <person name="Spiegel L."/>
            <person name="Nascimento L."/>
            <person name="Zutavern T."/>
            <person name="Miller B."/>
            <person name="Ambroise C."/>
            <person name="Muller S."/>
            <person name="Spooner W."/>
            <person name="Narechania A."/>
            <person name="Ren L."/>
            <person name="Wei S."/>
            <person name="Kumari S."/>
            <person name="Faga B."/>
            <person name="Levy M.J."/>
            <person name="McMahan L."/>
            <person name="Van Buren P."/>
            <person name="Vaughn M.W."/>
            <person name="Ying K."/>
            <person name="Yeh C.-T."/>
            <person name="Emrich S.J."/>
            <person name="Jia Y."/>
            <person name="Kalyanaraman A."/>
            <person name="Hsia A.-P."/>
            <person name="Barbazuk W.B."/>
            <person name="Baucom R.S."/>
            <person name="Brutnell T.P."/>
            <person name="Carpita N.C."/>
            <person name="Chaparro C."/>
            <person name="Chia J.-M."/>
            <person name="Deragon J.-M."/>
            <person name="Estill J.C."/>
            <person name="Fu Y."/>
            <person name="Jeddeloh J.A."/>
            <person name="Han Y."/>
            <person name="Lee H."/>
            <person name="Li P."/>
            <person name="Lisch D.R."/>
            <person name="Liu S."/>
            <person name="Liu Z."/>
            <person name="Nagel D.H."/>
            <person name="McCann M.C."/>
            <person name="SanMiguel P."/>
            <person name="Myers A.M."/>
            <person name="Nettleton D."/>
            <person name="Nguyen J."/>
            <person name="Penning B.W."/>
            <person name="Ponnala L."/>
            <person name="Schneider K.L."/>
            <person name="Schwartz D.C."/>
            <person name="Sharma A."/>
            <person name="Soderlund C."/>
            <person name="Springer N.M."/>
            <person name="Sun Q."/>
            <person name="Wang H."/>
            <person name="Waterman M."/>
            <person name="Westerman R."/>
            <person name="Wolfgruber T.K."/>
            <person name="Yang L."/>
            <person name="Yu Y."/>
            <person name="Zhang L."/>
            <person name="Zhou S."/>
            <person name="Zhu Q."/>
            <person name="Bennetzen J.L."/>
            <person name="Dawe R.K."/>
            <person name="Jiang J."/>
            <person name="Jiang N."/>
            <person name="Presting G.G."/>
            <person name="Wessler S.R."/>
            <person name="Aluru S."/>
            <person name="Martienssen R.A."/>
            <person name="Clifton S.W."/>
            <person name="McCombie W.R."/>
            <person name="Wing R.A."/>
            <person name="Wilson R.K."/>
        </authorList>
    </citation>
    <scope>NUCLEOTIDE SEQUENCE [LARGE SCALE GENOMIC DNA]</scope>
    <source>
        <strain evidence="3">cv. B73</strain>
    </source>
</reference>
<dbReference type="ExpressionAtlas" id="A0A1D6MCY0">
    <property type="expression patterns" value="baseline and differential"/>
</dbReference>
<gene>
    <name evidence="1" type="ORF">ZEAMMB73_Zm00001d039031</name>
</gene>
<organism evidence="2 3">
    <name type="scientific">Zea mays</name>
    <name type="common">Maize</name>
    <dbReference type="NCBI Taxonomy" id="4577"/>
    <lineage>
        <taxon>Eukaryota</taxon>
        <taxon>Viridiplantae</taxon>
        <taxon>Streptophyta</taxon>
        <taxon>Embryophyta</taxon>
        <taxon>Tracheophyta</taxon>
        <taxon>Spermatophyta</taxon>
        <taxon>Magnoliopsida</taxon>
        <taxon>Liliopsida</taxon>
        <taxon>Poales</taxon>
        <taxon>Poaceae</taxon>
        <taxon>PACMAD clade</taxon>
        <taxon>Panicoideae</taxon>
        <taxon>Andropogonodae</taxon>
        <taxon>Andropogoneae</taxon>
        <taxon>Tripsacinae</taxon>
        <taxon>Zea</taxon>
    </lineage>
</organism>
<reference evidence="2" key="4">
    <citation type="submission" date="2021-05" db="UniProtKB">
        <authorList>
            <consortium name="EnsemblPlants"/>
        </authorList>
    </citation>
    <scope>IDENTIFICATION</scope>
    <source>
        <strain evidence="2">cv. B73</strain>
    </source>
</reference>
<dbReference type="FunCoup" id="A0A1D6MCY0">
    <property type="interactions" value="203"/>
</dbReference>
<dbReference type="Gramene" id="Zm00001eb296010_T001">
    <property type="protein sequence ID" value="Zm00001eb296010_P001"/>
    <property type="gene ID" value="Zm00001eb296010"/>
</dbReference>
<dbReference type="AlphaFoldDB" id="A0A1D6MCY0"/>
<dbReference type="EnsemblPlants" id="Zm00001eb296010_T001">
    <property type="protein sequence ID" value="Zm00001eb296010_P001"/>
    <property type="gene ID" value="Zm00001eb296010"/>
</dbReference>
<evidence type="ECO:0000313" key="3">
    <source>
        <dbReference type="Proteomes" id="UP000007305"/>
    </source>
</evidence>
<protein>
    <submittedName>
        <fullName evidence="1 2">Uncharacterized protein</fullName>
    </submittedName>
</protein>